<evidence type="ECO:0000256" key="4">
    <source>
        <dbReference type="ARBA" id="ARBA00022691"/>
    </source>
</evidence>
<feature type="region of interest" description="Disordered" evidence="5">
    <location>
        <begin position="305"/>
        <end position="330"/>
    </location>
</feature>
<dbReference type="GO" id="GO:0071424">
    <property type="term" value="F:rRNA (cytosine-N4-)-methyltransferase activity"/>
    <property type="evidence" value="ECO:0007669"/>
    <property type="project" value="TreeGrafter"/>
</dbReference>
<dbReference type="PIRSF" id="PIRSF004486">
    <property type="entry name" value="MraW"/>
    <property type="match status" value="1"/>
</dbReference>
<proteinExistence type="inferred from homology"/>
<organism evidence="6 7">
    <name type="scientific">Mizuhopecten yessoensis</name>
    <name type="common">Japanese scallop</name>
    <name type="synonym">Patinopecten yessoensis</name>
    <dbReference type="NCBI Taxonomy" id="6573"/>
    <lineage>
        <taxon>Eukaryota</taxon>
        <taxon>Metazoa</taxon>
        <taxon>Spiralia</taxon>
        <taxon>Lophotrochozoa</taxon>
        <taxon>Mollusca</taxon>
        <taxon>Bivalvia</taxon>
        <taxon>Autobranchia</taxon>
        <taxon>Pteriomorphia</taxon>
        <taxon>Pectinida</taxon>
        <taxon>Pectinoidea</taxon>
        <taxon>Pectinidae</taxon>
        <taxon>Mizuhopecten</taxon>
    </lineage>
</organism>
<dbReference type="Gene3D" id="3.40.50.150">
    <property type="entry name" value="Vaccinia Virus protein VP39"/>
    <property type="match status" value="1"/>
</dbReference>
<dbReference type="InterPro" id="IPR023397">
    <property type="entry name" value="SAM-dep_MeTrfase_MraW_recog"/>
</dbReference>
<dbReference type="FunFam" id="1.10.150.170:FF:000010">
    <property type="entry name" value="probable methyltransferase-like protein 15 isoform X2"/>
    <property type="match status" value="1"/>
</dbReference>
<dbReference type="Gene3D" id="1.10.150.170">
    <property type="entry name" value="Putative methyltransferase TM0872, insert domain"/>
    <property type="match status" value="1"/>
</dbReference>
<dbReference type="PANTHER" id="PTHR11265">
    <property type="entry name" value="S-ADENOSYL-METHYLTRANSFERASE MRAW"/>
    <property type="match status" value="1"/>
</dbReference>
<dbReference type="OrthoDB" id="16290at2759"/>
<dbReference type="STRING" id="6573.A0A210QDC7"/>
<accession>A0A210QDC7</accession>
<reference evidence="6 7" key="1">
    <citation type="journal article" date="2017" name="Nat. Ecol. Evol.">
        <title>Scallop genome provides insights into evolution of bilaterian karyotype and development.</title>
        <authorList>
            <person name="Wang S."/>
            <person name="Zhang J."/>
            <person name="Jiao W."/>
            <person name="Li J."/>
            <person name="Xun X."/>
            <person name="Sun Y."/>
            <person name="Guo X."/>
            <person name="Huan P."/>
            <person name="Dong B."/>
            <person name="Zhang L."/>
            <person name="Hu X."/>
            <person name="Sun X."/>
            <person name="Wang J."/>
            <person name="Zhao C."/>
            <person name="Wang Y."/>
            <person name="Wang D."/>
            <person name="Huang X."/>
            <person name="Wang R."/>
            <person name="Lv J."/>
            <person name="Li Y."/>
            <person name="Zhang Z."/>
            <person name="Liu B."/>
            <person name="Lu W."/>
            <person name="Hui Y."/>
            <person name="Liang J."/>
            <person name="Zhou Z."/>
            <person name="Hou R."/>
            <person name="Li X."/>
            <person name="Liu Y."/>
            <person name="Li H."/>
            <person name="Ning X."/>
            <person name="Lin Y."/>
            <person name="Zhao L."/>
            <person name="Xing Q."/>
            <person name="Dou J."/>
            <person name="Li Y."/>
            <person name="Mao J."/>
            <person name="Guo H."/>
            <person name="Dou H."/>
            <person name="Li T."/>
            <person name="Mu C."/>
            <person name="Jiang W."/>
            <person name="Fu Q."/>
            <person name="Fu X."/>
            <person name="Miao Y."/>
            <person name="Liu J."/>
            <person name="Yu Q."/>
            <person name="Li R."/>
            <person name="Liao H."/>
            <person name="Li X."/>
            <person name="Kong Y."/>
            <person name="Jiang Z."/>
            <person name="Chourrout D."/>
            <person name="Li R."/>
            <person name="Bao Z."/>
        </authorList>
    </citation>
    <scope>NUCLEOTIDE SEQUENCE [LARGE SCALE GENOMIC DNA]</scope>
    <source>
        <strain evidence="6 7">PY_sf001</strain>
    </source>
</reference>
<dbReference type="SUPFAM" id="SSF81799">
    <property type="entry name" value="Putative methyltransferase TM0872, insert domain"/>
    <property type="match status" value="1"/>
</dbReference>
<dbReference type="Pfam" id="PF01795">
    <property type="entry name" value="Methyltransf_5"/>
    <property type="match status" value="1"/>
</dbReference>
<keyword evidence="3 6" id="KW-0808">Transferase</keyword>
<evidence type="ECO:0000313" key="7">
    <source>
        <dbReference type="Proteomes" id="UP000242188"/>
    </source>
</evidence>
<dbReference type="SUPFAM" id="SSF53335">
    <property type="entry name" value="S-adenosyl-L-methionine-dependent methyltransferases"/>
    <property type="match status" value="1"/>
</dbReference>
<sequence length="330" mass="36780">MAEEVMQHLKPKNEQLYIDMTFGGGGHTRQILAHAPQARVICVDRDPTAISIAQELANSYSPGQIQTCHTKFSLIHTLLPELGVTPGTVDGVLFDLGASSMQFDQKTRGFSLSADGPLDMRMDQSSDNSEPSAADVVNGFDELELGLIIKKYSGEKNARKVAHAIVEARSAFGRISRTQQLADIIASAFPERLQYSRKDKLKRLSHVATQTFMALRIFVNNEMNEVNNGLEVAHYYLRPGACCVTLTFHSLEDRIVKRHFHDIDLDSKANLSLRQMRHKKASTAEIEQILHKRWTPISKKIVAPSSSECESNPRARSAKLRAAVKNETNQ</sequence>
<evidence type="ECO:0000313" key="6">
    <source>
        <dbReference type="EMBL" id="OWF46753.1"/>
    </source>
</evidence>
<keyword evidence="4" id="KW-0949">S-adenosyl-L-methionine</keyword>
<evidence type="ECO:0000256" key="3">
    <source>
        <dbReference type="ARBA" id="ARBA00022679"/>
    </source>
</evidence>
<dbReference type="AlphaFoldDB" id="A0A210QDC7"/>
<evidence type="ECO:0000256" key="5">
    <source>
        <dbReference type="SAM" id="MobiDB-lite"/>
    </source>
</evidence>
<gene>
    <name evidence="6" type="ORF">KP79_PYT18864</name>
</gene>
<keyword evidence="7" id="KW-1185">Reference proteome</keyword>
<dbReference type="NCBIfam" id="TIGR00006">
    <property type="entry name" value="16S rRNA (cytosine(1402)-N(4))-methyltransferase RsmH"/>
    <property type="match status" value="1"/>
</dbReference>
<evidence type="ECO:0000256" key="1">
    <source>
        <dbReference type="ARBA" id="ARBA00010396"/>
    </source>
</evidence>
<name>A0A210QDC7_MIZYE</name>
<protein>
    <submittedName>
        <fullName evidence="6">Methyltransferase-like protein 15</fullName>
    </submittedName>
</protein>
<dbReference type="HAMAP" id="MF_01007">
    <property type="entry name" value="16SrRNA_methyltr_H"/>
    <property type="match status" value="1"/>
</dbReference>
<keyword evidence="2 6" id="KW-0489">Methyltransferase</keyword>
<dbReference type="CDD" id="cd02440">
    <property type="entry name" value="AdoMet_MTases"/>
    <property type="match status" value="1"/>
</dbReference>
<dbReference type="InterPro" id="IPR029063">
    <property type="entry name" value="SAM-dependent_MTases_sf"/>
</dbReference>
<dbReference type="InterPro" id="IPR002903">
    <property type="entry name" value="RsmH"/>
</dbReference>
<comment type="caution">
    <text evidence="6">The sequence shown here is derived from an EMBL/GenBank/DDBJ whole genome shotgun (WGS) entry which is preliminary data.</text>
</comment>
<dbReference type="EMBL" id="NEDP02004093">
    <property type="protein sequence ID" value="OWF46753.1"/>
    <property type="molecule type" value="Genomic_DNA"/>
</dbReference>
<dbReference type="Proteomes" id="UP000242188">
    <property type="component" value="Unassembled WGS sequence"/>
</dbReference>
<evidence type="ECO:0000256" key="2">
    <source>
        <dbReference type="ARBA" id="ARBA00022603"/>
    </source>
</evidence>
<dbReference type="PANTHER" id="PTHR11265:SF0">
    <property type="entry name" value="12S RRNA N4-METHYLCYTIDINE METHYLTRANSFERASE"/>
    <property type="match status" value="1"/>
</dbReference>
<dbReference type="GO" id="GO:0070475">
    <property type="term" value="P:rRNA base methylation"/>
    <property type="evidence" value="ECO:0007669"/>
    <property type="project" value="TreeGrafter"/>
</dbReference>
<comment type="similarity">
    <text evidence="1">Belongs to the methyltransferase superfamily. RsmH family.</text>
</comment>